<dbReference type="GO" id="GO:0032259">
    <property type="term" value="P:methylation"/>
    <property type="evidence" value="ECO:0007669"/>
    <property type="project" value="UniProtKB-KW"/>
</dbReference>
<keyword evidence="2" id="KW-0489">Methyltransferase</keyword>
<dbReference type="Gene3D" id="3.40.50.150">
    <property type="entry name" value="Vaccinia Virus protein VP39"/>
    <property type="match status" value="1"/>
</dbReference>
<dbReference type="EMBL" id="JACHIA010000002">
    <property type="protein sequence ID" value="MBB6069364.1"/>
    <property type="molecule type" value="Genomic_DNA"/>
</dbReference>
<gene>
    <name evidence="2" type="ORF">HNQ61_000979</name>
</gene>
<feature type="domain" description="Methyltransferase" evidence="1">
    <location>
        <begin position="52"/>
        <end position="152"/>
    </location>
</feature>
<dbReference type="InterPro" id="IPR041698">
    <property type="entry name" value="Methyltransf_25"/>
</dbReference>
<dbReference type="AlphaFoldDB" id="A0A841GVD7"/>
<reference evidence="2 3" key="1">
    <citation type="submission" date="2020-08" db="EMBL/GenBank/DDBJ databases">
        <title>Genomic Encyclopedia of Type Strains, Phase IV (KMG-IV): sequencing the most valuable type-strain genomes for metagenomic binning, comparative biology and taxonomic classification.</title>
        <authorList>
            <person name="Goeker M."/>
        </authorList>
    </citation>
    <scope>NUCLEOTIDE SEQUENCE [LARGE SCALE GENOMIC DNA]</scope>
    <source>
        <strain evidence="2 3">DSM 29007</strain>
    </source>
</reference>
<evidence type="ECO:0000313" key="3">
    <source>
        <dbReference type="Proteomes" id="UP000582837"/>
    </source>
</evidence>
<evidence type="ECO:0000313" key="2">
    <source>
        <dbReference type="EMBL" id="MBB6069364.1"/>
    </source>
</evidence>
<comment type="caution">
    <text evidence="2">The sequence shown here is derived from an EMBL/GenBank/DDBJ whole genome shotgun (WGS) entry which is preliminary data.</text>
</comment>
<dbReference type="GO" id="GO:0003723">
    <property type="term" value="F:RNA binding"/>
    <property type="evidence" value="ECO:0007669"/>
    <property type="project" value="UniProtKB-KW"/>
</dbReference>
<dbReference type="Proteomes" id="UP000582837">
    <property type="component" value="Unassembled WGS sequence"/>
</dbReference>
<dbReference type="CDD" id="cd02440">
    <property type="entry name" value="AdoMet_MTases"/>
    <property type="match status" value="1"/>
</dbReference>
<keyword evidence="3" id="KW-1185">Reference proteome</keyword>
<sequence length="196" mass="21929">MQKTSGSRRGQLALFARNFLKHPRMLGSVIPSSRFTIEGLLKHVDWNRARVVVEYGPGVGTFTHHVLKRMRPDATLIVIEMNDDFVTYLRENIPDPRLHVVHGSAADVDAELRKLGHDRMDYAISGIPFSTMPPEVRAEILKKTNAVLNPGGAFLVYQFAPSIGGHLEKFFGKVDRSFEPLNILPAHLFVAHPRAA</sequence>
<proteinExistence type="predicted"/>
<dbReference type="SUPFAM" id="SSF53335">
    <property type="entry name" value="S-adenosyl-L-methionine-dependent methyltransferases"/>
    <property type="match status" value="1"/>
</dbReference>
<evidence type="ECO:0000259" key="1">
    <source>
        <dbReference type="Pfam" id="PF13649"/>
    </source>
</evidence>
<accession>A0A841GVD7</accession>
<dbReference type="Pfam" id="PF13649">
    <property type="entry name" value="Methyltransf_25"/>
    <property type="match status" value="1"/>
</dbReference>
<protein>
    <submittedName>
        <fullName evidence="2">Phospholipid N-methyltransferase</fullName>
    </submittedName>
</protein>
<dbReference type="GO" id="GO:0008168">
    <property type="term" value="F:methyltransferase activity"/>
    <property type="evidence" value="ECO:0007669"/>
    <property type="project" value="UniProtKB-KW"/>
</dbReference>
<keyword evidence="2" id="KW-0808">Transferase</keyword>
<dbReference type="InterPro" id="IPR029063">
    <property type="entry name" value="SAM-dependent_MTases_sf"/>
</dbReference>
<name>A0A841GVD7_9BACT</name>
<organism evidence="2 3">
    <name type="scientific">Longimicrobium terrae</name>
    <dbReference type="NCBI Taxonomy" id="1639882"/>
    <lineage>
        <taxon>Bacteria</taxon>
        <taxon>Pseudomonadati</taxon>
        <taxon>Gemmatimonadota</taxon>
        <taxon>Longimicrobiia</taxon>
        <taxon>Longimicrobiales</taxon>
        <taxon>Longimicrobiaceae</taxon>
        <taxon>Longimicrobium</taxon>
    </lineage>
</organism>